<name>A0ABR9X6W8_9RHOB</name>
<dbReference type="EMBL" id="JADFFK010000017">
    <property type="protein sequence ID" value="MBE9639260.1"/>
    <property type="molecule type" value="Genomic_DNA"/>
</dbReference>
<proteinExistence type="predicted"/>
<sequence length="160" mass="18434">MTVRMLSDAALRRRIGRCRELDELVSNRYERNATRLHDFYQMIAAGEIFDDPDVGWREWKLGRHGHWLQTIDDMKTTYLGELKRRRFRSLDDMQLSALSASRECEATGLMDNDGGLLSSAEVEAYSEVSDLDLAIELARRADLSADDAIAEYRERLSRCV</sequence>
<dbReference type="Proteomes" id="UP000607796">
    <property type="component" value="Unassembled WGS sequence"/>
</dbReference>
<organism evidence="1 2">
    <name type="scientific">Salipiger mangrovisoli</name>
    <dbReference type="NCBI Taxonomy" id="2865933"/>
    <lineage>
        <taxon>Bacteria</taxon>
        <taxon>Pseudomonadati</taxon>
        <taxon>Pseudomonadota</taxon>
        <taxon>Alphaproteobacteria</taxon>
        <taxon>Rhodobacterales</taxon>
        <taxon>Roseobacteraceae</taxon>
        <taxon>Salipiger</taxon>
    </lineage>
</organism>
<gene>
    <name evidence="1" type="ORF">IQ782_20605</name>
</gene>
<dbReference type="RefSeq" id="WP_194136544.1">
    <property type="nucleotide sequence ID" value="NZ_JADFFK010000017.1"/>
</dbReference>
<reference evidence="1 2" key="1">
    <citation type="journal article" date="2021" name="Int. J. Syst. Evol. Microbiol.">
        <title>Salipiger mangrovisoli sp. nov., isolated from mangrove soil and the proposal for the reclassification of Paraphaeobacter pallidus as Salipiger pallidus comb. nov.</title>
        <authorList>
            <person name="Du J."/>
            <person name="Liu Y."/>
            <person name="Pei T."/>
            <person name="Deng M.R."/>
            <person name="Zhu H."/>
        </authorList>
    </citation>
    <scope>NUCLEOTIDE SEQUENCE [LARGE SCALE GENOMIC DNA]</scope>
    <source>
        <strain evidence="1 2">6D45A</strain>
    </source>
</reference>
<protein>
    <submittedName>
        <fullName evidence="1">Uncharacterized protein</fullName>
    </submittedName>
</protein>
<accession>A0ABR9X6W8</accession>
<keyword evidence="2" id="KW-1185">Reference proteome</keyword>
<evidence type="ECO:0000313" key="2">
    <source>
        <dbReference type="Proteomes" id="UP000607796"/>
    </source>
</evidence>
<evidence type="ECO:0000313" key="1">
    <source>
        <dbReference type="EMBL" id="MBE9639260.1"/>
    </source>
</evidence>
<comment type="caution">
    <text evidence="1">The sequence shown here is derived from an EMBL/GenBank/DDBJ whole genome shotgun (WGS) entry which is preliminary data.</text>
</comment>